<dbReference type="Proteomes" id="UP000030380">
    <property type="component" value="Unassembled WGS sequence"/>
</dbReference>
<evidence type="ECO:0000256" key="1">
    <source>
        <dbReference type="SAM" id="SignalP"/>
    </source>
</evidence>
<feature type="signal peptide" evidence="1">
    <location>
        <begin position="1"/>
        <end position="17"/>
    </location>
</feature>
<dbReference type="EMBL" id="JSUM01000014">
    <property type="protein sequence ID" value="KGQ69869.1"/>
    <property type="molecule type" value="Genomic_DNA"/>
</dbReference>
<evidence type="ECO:0008006" key="4">
    <source>
        <dbReference type="Google" id="ProtNLM"/>
    </source>
</evidence>
<dbReference type="AlphaFoldDB" id="A0A0A3B8F0"/>
<organism evidence="2 3">
    <name type="scientific">Chelonobacter oris</name>
    <dbReference type="NCBI Taxonomy" id="505317"/>
    <lineage>
        <taxon>Bacteria</taxon>
        <taxon>Pseudomonadati</taxon>
        <taxon>Pseudomonadota</taxon>
        <taxon>Gammaproteobacteria</taxon>
        <taxon>Pasteurellales</taxon>
        <taxon>Pasteurellaceae</taxon>
        <taxon>Chelonobacter</taxon>
    </lineage>
</organism>
<dbReference type="PROSITE" id="PS51257">
    <property type="entry name" value="PROKAR_LIPOPROTEIN"/>
    <property type="match status" value="1"/>
</dbReference>
<sequence>MKTYKLFMMIAICLALSGCQQLLETSRTMRGILNQVNTGLSGDAVYVTQSAQNSVDAALNKAKPSAGAATLFKQAKPAISHFIGLIACGTKDAQLKAYADPDSGTWNIVSPFNAMPYHKSGCLDILRINNIKRKAANVVYFKVQYISPQSQESTGWGYEAIKQPDGEWLFAGSLF</sequence>
<feature type="chain" id="PRO_5002008913" description="Lipoprotein" evidence="1">
    <location>
        <begin position="18"/>
        <end position="175"/>
    </location>
</feature>
<proteinExistence type="predicted"/>
<keyword evidence="1" id="KW-0732">Signal</keyword>
<gene>
    <name evidence="2" type="ORF">OA57_09555</name>
</gene>
<evidence type="ECO:0000313" key="2">
    <source>
        <dbReference type="EMBL" id="KGQ69869.1"/>
    </source>
</evidence>
<protein>
    <recommendedName>
        <fullName evidence="4">Lipoprotein</fullName>
    </recommendedName>
</protein>
<name>A0A0A3B8F0_9PAST</name>
<reference evidence="2 3" key="1">
    <citation type="submission" date="2014-11" db="EMBL/GenBank/DDBJ databases">
        <title>Draft genome sequence of Chelonobacter oris 1662T, associated with respiratory disease in Hermann's Tortoises.</title>
        <authorList>
            <person name="Kudirkiene E."/>
            <person name="Hansen M.J."/>
            <person name="Bojesen A.M."/>
        </authorList>
    </citation>
    <scope>NUCLEOTIDE SEQUENCE [LARGE SCALE GENOMIC DNA]</scope>
    <source>
        <strain evidence="2 3">1662</strain>
    </source>
</reference>
<dbReference type="RefSeq" id="WP_034616897.1">
    <property type="nucleotide sequence ID" value="NZ_JSUM01000014.1"/>
</dbReference>
<comment type="caution">
    <text evidence="2">The sequence shown here is derived from an EMBL/GenBank/DDBJ whole genome shotgun (WGS) entry which is preliminary data.</text>
</comment>
<keyword evidence="3" id="KW-1185">Reference proteome</keyword>
<evidence type="ECO:0000313" key="3">
    <source>
        <dbReference type="Proteomes" id="UP000030380"/>
    </source>
</evidence>
<dbReference type="OrthoDB" id="5679375at2"/>
<accession>A0A0A3B8F0</accession>